<evidence type="ECO:0008006" key="5">
    <source>
        <dbReference type="Google" id="ProtNLM"/>
    </source>
</evidence>
<name>A0ABW2Q8K0_9MICO</name>
<reference evidence="4" key="1">
    <citation type="journal article" date="2019" name="Int. J. Syst. Evol. Microbiol.">
        <title>The Global Catalogue of Microorganisms (GCM) 10K type strain sequencing project: providing services to taxonomists for standard genome sequencing and annotation.</title>
        <authorList>
            <consortium name="The Broad Institute Genomics Platform"/>
            <consortium name="The Broad Institute Genome Sequencing Center for Infectious Disease"/>
            <person name="Wu L."/>
            <person name="Ma J."/>
        </authorList>
    </citation>
    <scope>NUCLEOTIDE SEQUENCE [LARGE SCALE GENOMIC DNA]</scope>
    <source>
        <strain evidence="4">JCM 1490</strain>
    </source>
</reference>
<sequence>MSFMPFSGPGGPRYGFGVIQQVPSWVSTTLTSAIVGGFLGEWVARRYQDKLLGWATSIVESDVRVLEAGQPLPAVPEERPPRDRKQKSLVRCYGTGILTGGFLVWLIVYAVIAGSASTTDLTGPQAMLGAFPIAFGAGLLGFVVPGLLPIGIGLWLWEVSQRMRGPAQQFRHDFWAGREELRRAVETGEVSPAEAAALMLGEADWQSVVTSRTAPPQAAPQMAGASTGGAPDAAPPGVPAPGTPAPVAPELEAPELGDPQAVGPGPDGWPVPPADQPVESVMVLALAAGLAEAGGGYRGPEAGRDSTAAQVHRALSDPAAPERGTVRVMPPHWAEASEAFVWLMTVYDDHPLDTHREALANIAAFGPLDPQDPRIAQLAEALGYYRAAGSPRV</sequence>
<gene>
    <name evidence="3" type="ORF">ACFQQL_11915</name>
</gene>
<feature type="compositionally biased region" description="Low complexity" evidence="1">
    <location>
        <begin position="214"/>
        <end position="232"/>
    </location>
</feature>
<feature type="transmembrane region" description="Helical" evidence="2">
    <location>
        <begin position="92"/>
        <end position="113"/>
    </location>
</feature>
<feature type="transmembrane region" description="Helical" evidence="2">
    <location>
        <begin position="22"/>
        <end position="44"/>
    </location>
</feature>
<dbReference type="Proteomes" id="UP001596455">
    <property type="component" value="Unassembled WGS sequence"/>
</dbReference>
<proteinExistence type="predicted"/>
<feature type="compositionally biased region" description="Low complexity" evidence="1">
    <location>
        <begin position="248"/>
        <end position="264"/>
    </location>
</feature>
<keyword evidence="2" id="KW-1133">Transmembrane helix</keyword>
<evidence type="ECO:0000313" key="4">
    <source>
        <dbReference type="Proteomes" id="UP001596455"/>
    </source>
</evidence>
<comment type="caution">
    <text evidence="3">The sequence shown here is derived from an EMBL/GenBank/DDBJ whole genome shotgun (WGS) entry which is preliminary data.</text>
</comment>
<evidence type="ECO:0000313" key="3">
    <source>
        <dbReference type="EMBL" id="MFC7405819.1"/>
    </source>
</evidence>
<keyword evidence="4" id="KW-1185">Reference proteome</keyword>
<keyword evidence="2" id="KW-0472">Membrane</keyword>
<accession>A0ABW2Q8K0</accession>
<dbReference type="RefSeq" id="WP_382394600.1">
    <property type="nucleotide sequence ID" value="NZ_JBHTCQ010000002.1"/>
</dbReference>
<feature type="transmembrane region" description="Helical" evidence="2">
    <location>
        <begin position="133"/>
        <end position="157"/>
    </location>
</feature>
<organism evidence="3 4">
    <name type="scientific">Georgenia alba</name>
    <dbReference type="NCBI Taxonomy" id="2233858"/>
    <lineage>
        <taxon>Bacteria</taxon>
        <taxon>Bacillati</taxon>
        <taxon>Actinomycetota</taxon>
        <taxon>Actinomycetes</taxon>
        <taxon>Micrococcales</taxon>
        <taxon>Bogoriellaceae</taxon>
        <taxon>Georgenia</taxon>
    </lineage>
</organism>
<feature type="region of interest" description="Disordered" evidence="1">
    <location>
        <begin position="209"/>
        <end position="275"/>
    </location>
</feature>
<protein>
    <recommendedName>
        <fullName evidence="5">DUF4129 domain-containing protein</fullName>
    </recommendedName>
</protein>
<feature type="compositionally biased region" description="Pro residues" evidence="1">
    <location>
        <begin position="233"/>
        <end position="247"/>
    </location>
</feature>
<dbReference type="EMBL" id="JBHTCQ010000002">
    <property type="protein sequence ID" value="MFC7405819.1"/>
    <property type="molecule type" value="Genomic_DNA"/>
</dbReference>
<evidence type="ECO:0000256" key="1">
    <source>
        <dbReference type="SAM" id="MobiDB-lite"/>
    </source>
</evidence>
<keyword evidence="2" id="KW-0812">Transmembrane</keyword>
<evidence type="ECO:0000256" key="2">
    <source>
        <dbReference type="SAM" id="Phobius"/>
    </source>
</evidence>